<dbReference type="Proteomes" id="UP000195807">
    <property type="component" value="Chromosome"/>
</dbReference>
<dbReference type="OrthoDB" id="9811720at2"/>
<dbReference type="STRING" id="450378.GCA_001661675_00131"/>
<gene>
    <name evidence="3" type="ORF">A9D14_00650</name>
</gene>
<dbReference type="EMBL" id="CP019602">
    <property type="protein sequence ID" value="ARU14950.1"/>
    <property type="molecule type" value="Genomic_DNA"/>
</dbReference>
<dbReference type="InterPro" id="IPR007065">
    <property type="entry name" value="HPP"/>
</dbReference>
<accession>A0A1Z1F837</accession>
<feature type="domain" description="HPP transmembrane region" evidence="2">
    <location>
        <begin position="22"/>
        <end position="174"/>
    </location>
</feature>
<feature type="transmembrane region" description="Helical" evidence="1">
    <location>
        <begin position="21"/>
        <end position="44"/>
    </location>
</feature>
<dbReference type="KEGG" id="cman:A9D14_00650"/>
<evidence type="ECO:0000259" key="2">
    <source>
        <dbReference type="Pfam" id="PF04982"/>
    </source>
</evidence>
<reference evidence="3 4" key="1">
    <citation type="submission" date="2017-01" db="EMBL/GenBank/DDBJ databases">
        <title>Complete genome sequence of esterase-producing bacterium Croceicoccus marinus E4A9.</title>
        <authorList>
            <person name="Wu Y.-H."/>
            <person name="Cheng H."/>
            <person name="Xu L."/>
            <person name="Huo Y.-Y."/>
            <person name="Wang C.-S."/>
            <person name="Xu X.-W."/>
        </authorList>
    </citation>
    <scope>NUCLEOTIDE SEQUENCE [LARGE SCALE GENOMIC DNA]</scope>
    <source>
        <strain evidence="3 4">E4A9</strain>
    </source>
</reference>
<dbReference type="PANTHER" id="PTHR33741">
    <property type="entry name" value="TRANSMEMBRANE PROTEIN DDB_G0269096-RELATED"/>
    <property type="match status" value="1"/>
</dbReference>
<keyword evidence="1" id="KW-0812">Transmembrane</keyword>
<dbReference type="AlphaFoldDB" id="A0A1Z1F837"/>
<keyword evidence="1" id="KW-0472">Membrane</keyword>
<protein>
    <submittedName>
        <fullName evidence="3">HPP family protein</fullName>
    </submittedName>
</protein>
<sequence length="234" mass="24063">MLKFLISRSATLLPQGAIGHLGWLRGAIGGGLAILTSGLVAIVLLGTNSAALPVLVAPLGASAVLVFAVPASPLAQPRSVIGGNLLSAAIGLALGHAIGEPMLAAGLAVGIAIAAMSVTRCLHPPGGACALLCALGAAGPEAWSWAYLWPIAMNVLALSAAGWFYNNLTGHPWPHHAAVPAAPPTASGFAYTHEDLEAVLADWNEVLDVDIDDLNAIYQALHRRVASRHYVRHR</sequence>
<dbReference type="RefSeq" id="WP_066842091.1">
    <property type="nucleotide sequence ID" value="NZ_CP019602.1"/>
</dbReference>
<name>A0A1Z1F837_9SPHN</name>
<dbReference type="Pfam" id="PF04982">
    <property type="entry name" value="TM_HPP"/>
    <property type="match status" value="1"/>
</dbReference>
<keyword evidence="4" id="KW-1185">Reference proteome</keyword>
<keyword evidence="1" id="KW-1133">Transmembrane helix</keyword>
<feature type="transmembrane region" description="Helical" evidence="1">
    <location>
        <begin position="50"/>
        <end position="69"/>
    </location>
</feature>
<evidence type="ECO:0000313" key="3">
    <source>
        <dbReference type="EMBL" id="ARU14950.1"/>
    </source>
</evidence>
<evidence type="ECO:0000313" key="4">
    <source>
        <dbReference type="Proteomes" id="UP000195807"/>
    </source>
</evidence>
<proteinExistence type="predicted"/>
<evidence type="ECO:0000256" key="1">
    <source>
        <dbReference type="SAM" id="Phobius"/>
    </source>
</evidence>
<dbReference type="InterPro" id="IPR058581">
    <property type="entry name" value="TM_HPP"/>
</dbReference>
<dbReference type="PANTHER" id="PTHR33741:SF5">
    <property type="entry name" value="TRANSMEMBRANE PROTEIN DDB_G0269096-RELATED"/>
    <property type="match status" value="1"/>
</dbReference>
<organism evidence="3 4">
    <name type="scientific">Croceicoccus marinus</name>
    <dbReference type="NCBI Taxonomy" id="450378"/>
    <lineage>
        <taxon>Bacteria</taxon>
        <taxon>Pseudomonadati</taxon>
        <taxon>Pseudomonadota</taxon>
        <taxon>Alphaproteobacteria</taxon>
        <taxon>Sphingomonadales</taxon>
        <taxon>Erythrobacteraceae</taxon>
        <taxon>Croceicoccus</taxon>
    </lineage>
</organism>